<keyword evidence="4" id="KW-0862">Zinc</keyword>
<dbReference type="OMA" id="CHYINEE"/>
<dbReference type="SUPFAM" id="SSF140996">
    <property type="entry name" value="Hermes dimerisation domain"/>
    <property type="match status" value="1"/>
</dbReference>
<reference evidence="7 8" key="1">
    <citation type="journal article" date="2020" name="Cell">
        <title>Large-Scale Comparative Analyses of Tick Genomes Elucidate Their Genetic Diversity and Vector Capacities.</title>
        <authorList>
            <consortium name="Tick Genome and Microbiome Consortium (TIGMIC)"/>
            <person name="Jia N."/>
            <person name="Wang J."/>
            <person name="Shi W."/>
            <person name="Du L."/>
            <person name="Sun Y."/>
            <person name="Zhan W."/>
            <person name="Jiang J.F."/>
            <person name="Wang Q."/>
            <person name="Zhang B."/>
            <person name="Ji P."/>
            <person name="Bell-Sakyi L."/>
            <person name="Cui X.M."/>
            <person name="Yuan T.T."/>
            <person name="Jiang B.G."/>
            <person name="Yang W.F."/>
            <person name="Lam T.T."/>
            <person name="Chang Q.C."/>
            <person name="Ding S.J."/>
            <person name="Wang X.J."/>
            <person name="Zhu J.G."/>
            <person name="Ruan X.D."/>
            <person name="Zhao L."/>
            <person name="Wei J.T."/>
            <person name="Ye R.Z."/>
            <person name="Que T.C."/>
            <person name="Du C.H."/>
            <person name="Zhou Y.H."/>
            <person name="Cheng J.X."/>
            <person name="Dai P.F."/>
            <person name="Guo W.B."/>
            <person name="Han X.H."/>
            <person name="Huang E.J."/>
            <person name="Li L.F."/>
            <person name="Wei W."/>
            <person name="Gao Y.C."/>
            <person name="Liu J.Z."/>
            <person name="Shao H.Z."/>
            <person name="Wang X."/>
            <person name="Wang C.C."/>
            <person name="Yang T.C."/>
            <person name="Huo Q.B."/>
            <person name="Li W."/>
            <person name="Chen H.Y."/>
            <person name="Chen S.E."/>
            <person name="Zhou L.G."/>
            <person name="Ni X.B."/>
            <person name="Tian J.H."/>
            <person name="Sheng Y."/>
            <person name="Liu T."/>
            <person name="Pan Y.S."/>
            <person name="Xia L.Y."/>
            <person name="Li J."/>
            <person name="Zhao F."/>
            <person name="Cao W.C."/>
        </authorList>
    </citation>
    <scope>NUCLEOTIDE SEQUENCE [LARGE SCALE GENOMIC DNA]</scope>
    <source>
        <strain evidence="7">HaeL-2018</strain>
    </source>
</reference>
<evidence type="ECO:0000313" key="7">
    <source>
        <dbReference type="EMBL" id="KAH9373482.1"/>
    </source>
</evidence>
<keyword evidence="3" id="KW-0863">Zinc-finger</keyword>
<dbReference type="Gene3D" id="1.10.10.1070">
    <property type="entry name" value="Zinc finger, BED domain-containing"/>
    <property type="match status" value="1"/>
</dbReference>
<evidence type="ECO:0000256" key="1">
    <source>
        <dbReference type="ARBA" id="ARBA00004123"/>
    </source>
</evidence>
<evidence type="ECO:0000256" key="4">
    <source>
        <dbReference type="ARBA" id="ARBA00022833"/>
    </source>
</evidence>
<comment type="caution">
    <text evidence="7">The sequence shown here is derived from an EMBL/GenBank/DDBJ whole genome shotgun (WGS) entry which is preliminary data.</text>
</comment>
<dbReference type="AlphaFoldDB" id="A0A9J6GDK9"/>
<dbReference type="OrthoDB" id="6513808at2759"/>
<feature type="region of interest" description="Disordered" evidence="6">
    <location>
        <begin position="160"/>
        <end position="189"/>
    </location>
</feature>
<gene>
    <name evidence="7" type="ORF">HPB48_009527</name>
</gene>
<dbReference type="InterPro" id="IPR052035">
    <property type="entry name" value="ZnF_BED_domain_contain"/>
</dbReference>
<dbReference type="SUPFAM" id="SSF53098">
    <property type="entry name" value="Ribonuclease H-like"/>
    <property type="match status" value="1"/>
</dbReference>
<evidence type="ECO:0000256" key="6">
    <source>
        <dbReference type="SAM" id="MobiDB-lite"/>
    </source>
</evidence>
<accession>A0A9J6GDK9</accession>
<dbReference type="GO" id="GO:0005634">
    <property type="term" value="C:nucleus"/>
    <property type="evidence" value="ECO:0007669"/>
    <property type="project" value="UniProtKB-SubCell"/>
</dbReference>
<dbReference type="VEuPathDB" id="VectorBase:HLOH_062286"/>
<evidence type="ECO:0000313" key="8">
    <source>
        <dbReference type="Proteomes" id="UP000821853"/>
    </source>
</evidence>
<protein>
    <submittedName>
        <fullName evidence="7">Uncharacterized protein</fullName>
    </submittedName>
</protein>
<comment type="subcellular location">
    <subcellularLocation>
        <location evidence="1">Nucleus</location>
    </subcellularLocation>
</comment>
<dbReference type="EMBL" id="JABSTR010000006">
    <property type="protein sequence ID" value="KAH9373482.1"/>
    <property type="molecule type" value="Genomic_DNA"/>
</dbReference>
<evidence type="ECO:0000256" key="2">
    <source>
        <dbReference type="ARBA" id="ARBA00022723"/>
    </source>
</evidence>
<name>A0A9J6GDK9_HAELO</name>
<keyword evidence="2" id="KW-0479">Metal-binding</keyword>
<keyword evidence="8" id="KW-1185">Reference proteome</keyword>
<dbReference type="Proteomes" id="UP000821853">
    <property type="component" value="Chromosome 4"/>
</dbReference>
<evidence type="ECO:0000256" key="3">
    <source>
        <dbReference type="ARBA" id="ARBA00022771"/>
    </source>
</evidence>
<proteinExistence type="predicted"/>
<keyword evidence="5" id="KW-0539">Nucleus</keyword>
<sequence>MTKGKGLLSESAKKQIAKFIARMIAKDLEPCEFVENKGFQDLMHHLQPQYKVLHRTTFSRTVTPELYQSTADSLKVEIASDMANSVESITFTTDMWTSRANQSYIALTCHYMTPPFHHQGIYSRVRSLARKPHCSQHKDLLDQNHRELVSRPYQRDCVRGPRQWPQYSRSHTPNGLDPSAVLGTHFSAGSEGRQRRDACRVLLCKKARAIVEHYKHSAQATRRLKNCQKRMELPDVSLIEDVETRWKSEHDMLSRVVDLKDAASLEMATSETSVSCLSPSEWNVAASLVQVLQPIVDVTADLSGQKYGTISTVVPHFNRCSFSLWNRANSKGAL</sequence>
<organism evidence="7 8">
    <name type="scientific">Haemaphysalis longicornis</name>
    <name type="common">Bush tick</name>
    <dbReference type="NCBI Taxonomy" id="44386"/>
    <lineage>
        <taxon>Eukaryota</taxon>
        <taxon>Metazoa</taxon>
        <taxon>Ecdysozoa</taxon>
        <taxon>Arthropoda</taxon>
        <taxon>Chelicerata</taxon>
        <taxon>Arachnida</taxon>
        <taxon>Acari</taxon>
        <taxon>Parasitiformes</taxon>
        <taxon>Ixodida</taxon>
        <taxon>Ixodoidea</taxon>
        <taxon>Ixodidae</taxon>
        <taxon>Haemaphysalinae</taxon>
        <taxon>Haemaphysalis</taxon>
    </lineage>
</organism>
<evidence type="ECO:0000256" key="5">
    <source>
        <dbReference type="ARBA" id="ARBA00023242"/>
    </source>
</evidence>
<dbReference type="PANTHER" id="PTHR46481:SF10">
    <property type="entry name" value="ZINC FINGER BED DOMAIN-CONTAINING PROTEIN 39"/>
    <property type="match status" value="1"/>
</dbReference>
<dbReference type="GO" id="GO:0008270">
    <property type="term" value="F:zinc ion binding"/>
    <property type="evidence" value="ECO:0007669"/>
    <property type="project" value="UniProtKB-KW"/>
</dbReference>
<dbReference type="PANTHER" id="PTHR46481">
    <property type="entry name" value="ZINC FINGER BED DOMAIN-CONTAINING PROTEIN 4"/>
    <property type="match status" value="1"/>
</dbReference>
<dbReference type="InterPro" id="IPR012337">
    <property type="entry name" value="RNaseH-like_sf"/>
</dbReference>